<comment type="similarity">
    <text evidence="1">Belongs to the class I-like SAM-binding methyltransferase superfamily. TRM5/TYW2 family.</text>
</comment>
<organism evidence="12">
    <name type="scientific">Aureococcus anophagefferens</name>
    <name type="common">Harmful bloom alga</name>
    <dbReference type="NCBI Taxonomy" id="44056"/>
    <lineage>
        <taxon>Eukaryota</taxon>
        <taxon>Sar</taxon>
        <taxon>Stramenopiles</taxon>
        <taxon>Ochrophyta</taxon>
        <taxon>Pelagophyceae</taxon>
        <taxon>Pelagomonadales</taxon>
        <taxon>Pelagomonadaceae</taxon>
        <taxon>Aureococcus</taxon>
    </lineage>
</organism>
<evidence type="ECO:0000256" key="9">
    <source>
        <dbReference type="ARBA" id="ARBA00047783"/>
    </source>
</evidence>
<feature type="domain" description="SAM-dependent methyltransferase TRM5/TYW2-type" evidence="10">
    <location>
        <begin position="28"/>
        <end position="278"/>
    </location>
</feature>
<keyword evidence="2" id="KW-0963">Cytoplasm</keyword>
<name>F0Y7V8_AURAN</name>
<keyword evidence="7" id="KW-0496">Mitochondrion</keyword>
<evidence type="ECO:0000256" key="7">
    <source>
        <dbReference type="ARBA" id="ARBA00023128"/>
    </source>
</evidence>
<dbReference type="EMBL" id="GL833127">
    <property type="protein sequence ID" value="EGB08824.1"/>
    <property type="molecule type" value="Genomic_DNA"/>
</dbReference>
<dbReference type="Pfam" id="PF02475">
    <property type="entry name" value="TRM5-TYW2_MTfase"/>
    <property type="match status" value="1"/>
</dbReference>
<dbReference type="PROSITE" id="PS51684">
    <property type="entry name" value="SAM_MT_TRM5_TYW2"/>
    <property type="match status" value="1"/>
</dbReference>
<dbReference type="InterPro" id="IPR025792">
    <property type="entry name" value="tRNA_Gua_MeTrfase_euk"/>
</dbReference>
<dbReference type="Gene3D" id="3.30.300.110">
    <property type="entry name" value="Met-10+ protein-like domains"/>
    <property type="match status" value="1"/>
</dbReference>
<dbReference type="OrthoDB" id="408788at2759"/>
<evidence type="ECO:0000256" key="8">
    <source>
        <dbReference type="ARBA" id="ARBA00023242"/>
    </source>
</evidence>
<dbReference type="GO" id="GO:0005739">
    <property type="term" value="C:mitochondrion"/>
    <property type="evidence" value="ECO:0007669"/>
    <property type="project" value="GOC"/>
</dbReference>
<reference evidence="11 12" key="1">
    <citation type="journal article" date="2011" name="Proc. Natl. Acad. Sci. U.S.A.">
        <title>Niche of harmful alga Aureococcus anophagefferens revealed through ecogenomics.</title>
        <authorList>
            <person name="Gobler C.J."/>
            <person name="Berry D.L."/>
            <person name="Dyhrman S.T."/>
            <person name="Wilhelm S.W."/>
            <person name="Salamov A."/>
            <person name="Lobanov A.V."/>
            <person name="Zhang Y."/>
            <person name="Collier J.L."/>
            <person name="Wurch L.L."/>
            <person name="Kustka A.B."/>
            <person name="Dill B.D."/>
            <person name="Shah M."/>
            <person name="VerBerkmoes N.C."/>
            <person name="Kuo A."/>
            <person name="Terry A."/>
            <person name="Pangilinan J."/>
            <person name="Lindquist E.A."/>
            <person name="Lucas S."/>
            <person name="Paulsen I.T."/>
            <person name="Hattenrath-Lehmann T.K."/>
            <person name="Talmage S.C."/>
            <person name="Walker E.A."/>
            <person name="Koch F."/>
            <person name="Burson A.M."/>
            <person name="Marcoval M.A."/>
            <person name="Tang Y.Z."/>
            <person name="Lecleir G.R."/>
            <person name="Coyne K.J."/>
            <person name="Berg G.M."/>
            <person name="Bertrand E.M."/>
            <person name="Saito M.A."/>
            <person name="Gladyshev V.N."/>
            <person name="Grigoriev I.V."/>
        </authorList>
    </citation>
    <scope>NUCLEOTIDE SEQUENCE [LARGE SCALE GENOMIC DNA]</scope>
    <source>
        <strain evidence="12">CCMP 1984</strain>
    </source>
</reference>
<proteinExistence type="inferred from homology"/>
<keyword evidence="12" id="KW-1185">Reference proteome</keyword>
<dbReference type="KEGG" id="aaf:AURANDRAFT_12241"/>
<evidence type="ECO:0000256" key="1">
    <source>
        <dbReference type="ARBA" id="ARBA00009775"/>
    </source>
</evidence>
<dbReference type="HAMAP" id="MF_03152">
    <property type="entry name" value="TRM5"/>
    <property type="match status" value="1"/>
</dbReference>
<dbReference type="GO" id="GO:0070901">
    <property type="term" value="P:mitochondrial tRNA methylation"/>
    <property type="evidence" value="ECO:0007669"/>
    <property type="project" value="UniProtKB-ARBA"/>
</dbReference>
<dbReference type="OMA" id="RIRCHAN"/>
<dbReference type="GO" id="GO:0002939">
    <property type="term" value="P:tRNA N1-guanine methylation"/>
    <property type="evidence" value="ECO:0007669"/>
    <property type="project" value="TreeGrafter"/>
</dbReference>
<feature type="non-terminal residue" evidence="11">
    <location>
        <position position="1"/>
    </location>
</feature>
<keyword evidence="6" id="KW-0819">tRNA processing</keyword>
<dbReference type="AlphaFoldDB" id="F0Y7V8"/>
<dbReference type="InterPro" id="IPR056744">
    <property type="entry name" value="TRM5/TYW2-like_N"/>
</dbReference>
<dbReference type="PANTHER" id="PTHR23245">
    <property type="entry name" value="TRNA METHYLTRANSFERASE"/>
    <property type="match status" value="1"/>
</dbReference>
<dbReference type="FunFam" id="3.30.300.110:FF:000001">
    <property type="entry name" value="tRNA (guanine(37)-N1)-methyltransferase"/>
    <property type="match status" value="1"/>
</dbReference>
<evidence type="ECO:0000256" key="4">
    <source>
        <dbReference type="ARBA" id="ARBA00022679"/>
    </source>
</evidence>
<dbReference type="GeneID" id="20218149"/>
<evidence type="ECO:0000256" key="6">
    <source>
        <dbReference type="ARBA" id="ARBA00022694"/>
    </source>
</evidence>
<gene>
    <name evidence="11" type="ORF">AURANDRAFT_12241</name>
</gene>
<evidence type="ECO:0000256" key="3">
    <source>
        <dbReference type="ARBA" id="ARBA00022603"/>
    </source>
</evidence>
<dbReference type="eggNOG" id="KOG2078">
    <property type="taxonomic scope" value="Eukaryota"/>
</dbReference>
<dbReference type="PANTHER" id="PTHR23245:SF36">
    <property type="entry name" value="TRNA (GUANINE(37)-N1)-METHYLTRANSFERASE"/>
    <property type="match status" value="1"/>
</dbReference>
<evidence type="ECO:0000313" key="12">
    <source>
        <dbReference type="Proteomes" id="UP000002729"/>
    </source>
</evidence>
<dbReference type="Pfam" id="PF25133">
    <property type="entry name" value="TYW2_N_2"/>
    <property type="match status" value="1"/>
</dbReference>
<dbReference type="InParanoid" id="F0Y7V8"/>
<evidence type="ECO:0000313" key="11">
    <source>
        <dbReference type="EMBL" id="EGB08824.1"/>
    </source>
</evidence>
<dbReference type="RefSeq" id="XP_009036802.1">
    <property type="nucleotide sequence ID" value="XM_009038554.1"/>
</dbReference>
<comment type="catalytic activity">
    <reaction evidence="9">
        <text>guanosine(37) in tRNA + S-adenosyl-L-methionine = N(1)-methylguanosine(37) in tRNA + S-adenosyl-L-homocysteine + H(+)</text>
        <dbReference type="Rhea" id="RHEA:36899"/>
        <dbReference type="Rhea" id="RHEA-COMP:10145"/>
        <dbReference type="Rhea" id="RHEA-COMP:10147"/>
        <dbReference type="ChEBI" id="CHEBI:15378"/>
        <dbReference type="ChEBI" id="CHEBI:57856"/>
        <dbReference type="ChEBI" id="CHEBI:59789"/>
        <dbReference type="ChEBI" id="CHEBI:73542"/>
        <dbReference type="ChEBI" id="CHEBI:74269"/>
        <dbReference type="EC" id="2.1.1.228"/>
    </reaction>
</comment>
<feature type="non-terminal residue" evidence="11">
    <location>
        <position position="278"/>
    </location>
</feature>
<dbReference type="SUPFAM" id="SSF53335">
    <property type="entry name" value="S-adenosyl-L-methionine-dependent methyltransferases"/>
    <property type="match status" value="1"/>
</dbReference>
<dbReference type="Proteomes" id="UP000002729">
    <property type="component" value="Unassembled WGS sequence"/>
</dbReference>
<sequence>VALDYDYFTAEEALKRVLPAGVDAPTSFEAAGHVAHLNLRPEHEPYKRIIGEILLDKVATVRTVVNKVGDIANEFRTYDLEILAGDPDTKVALKEQGCHFEFDVRNVYWNSRLQAEHGRLLETIPAGSLVADCTCGVGPFSVPLAAKRRIRCHANDLNPKSVEYLRANKDRNRCGDLLEVRGPGCARDFLRGLVAEGLRPTHAIYNLPASGIELLDAFRDLELAAPVVVHCYCFAGASKGGQAGQAAAAAALAGEHFVLRWVRNVAPSKDMYCASFTV</sequence>
<keyword evidence="3" id="KW-0489">Methyltransferase</keyword>
<keyword evidence="5" id="KW-0949">S-adenosyl-L-methionine</keyword>
<evidence type="ECO:0000259" key="10">
    <source>
        <dbReference type="PROSITE" id="PS51684"/>
    </source>
</evidence>
<keyword evidence="8" id="KW-0539">Nucleus</keyword>
<dbReference type="InterPro" id="IPR030382">
    <property type="entry name" value="MeTrfase_TRM5/TYW2"/>
</dbReference>
<dbReference type="InterPro" id="IPR029063">
    <property type="entry name" value="SAM-dependent_MTases_sf"/>
</dbReference>
<keyword evidence="4" id="KW-0808">Transferase</keyword>
<dbReference type="GO" id="GO:0052906">
    <property type="term" value="F:tRNA (guanine(37)-N1)-methyltransferase activity"/>
    <property type="evidence" value="ECO:0007669"/>
    <property type="project" value="UniProtKB-EC"/>
</dbReference>
<protein>
    <recommendedName>
        <fullName evidence="10">SAM-dependent methyltransferase TRM5/TYW2-type domain-containing protein</fullName>
    </recommendedName>
</protein>
<evidence type="ECO:0000256" key="5">
    <source>
        <dbReference type="ARBA" id="ARBA00022691"/>
    </source>
</evidence>
<evidence type="ECO:0000256" key="2">
    <source>
        <dbReference type="ARBA" id="ARBA00022490"/>
    </source>
</evidence>
<accession>F0Y7V8</accession>
<dbReference type="InterPro" id="IPR056743">
    <property type="entry name" value="TRM5-TYW2-like_MTfase"/>
</dbReference>
<dbReference type="Gene3D" id="3.40.50.150">
    <property type="entry name" value="Vaccinia Virus protein VP39"/>
    <property type="match status" value="1"/>
</dbReference>